<dbReference type="GO" id="GO:0004361">
    <property type="term" value="F:glutaryl-CoA dehydrogenase activity"/>
    <property type="evidence" value="ECO:0007669"/>
    <property type="project" value="UniProtKB-EC"/>
</dbReference>
<dbReference type="Pfam" id="PF02770">
    <property type="entry name" value="Acyl-CoA_dh_M"/>
    <property type="match status" value="1"/>
</dbReference>
<dbReference type="PATRIC" id="fig|795797.18.peg.3223"/>
<geneLocation type="plasmid" evidence="15 17">
    <name>1</name>
</geneLocation>
<dbReference type="eggNOG" id="arCOG01707">
    <property type="taxonomic scope" value="Archaea"/>
</dbReference>
<keyword evidence="15" id="KW-0614">Plasmid</keyword>
<dbReference type="GO" id="GO:0033539">
    <property type="term" value="P:fatty acid beta-oxidation using acyl-CoA dehydrogenase"/>
    <property type="evidence" value="ECO:0007669"/>
    <property type="project" value="TreeGrafter"/>
</dbReference>
<dbReference type="PROSITE" id="PS00073">
    <property type="entry name" value="ACYL_COA_DH_2"/>
    <property type="match status" value="1"/>
</dbReference>
<organism evidence="15 17">
    <name type="scientific">Halalkalicoccus jeotgali (strain DSM 18796 / CECT 7217 / JCM 14584 / KCTC 4019 / B3)</name>
    <dbReference type="NCBI Taxonomy" id="795797"/>
    <lineage>
        <taxon>Archaea</taxon>
        <taxon>Methanobacteriati</taxon>
        <taxon>Methanobacteriota</taxon>
        <taxon>Stenosarchaea group</taxon>
        <taxon>Halobacteria</taxon>
        <taxon>Halobacteriales</taxon>
        <taxon>Halococcaceae</taxon>
        <taxon>Halalkalicoccus</taxon>
    </lineage>
</organism>
<feature type="domain" description="Acyl-CoA dehydrogenase/oxidase C-terminal" evidence="12">
    <location>
        <begin position="234"/>
        <end position="378"/>
    </location>
</feature>
<protein>
    <recommendedName>
        <fullName evidence="9">glutaryl-CoA dehydrogenase (ETF)</fullName>
        <ecNumber evidence="9">1.3.8.6</ecNumber>
    </recommendedName>
</protein>
<evidence type="ECO:0000256" key="10">
    <source>
        <dbReference type="ARBA" id="ARBA00049493"/>
    </source>
</evidence>
<reference evidence="15 17" key="1">
    <citation type="journal article" date="2010" name="J. Bacteriol.">
        <title>Complete genome sequence of Halalkalicoccus jeotgali B3(T), an extremely halophilic archaeon.</title>
        <authorList>
            <person name="Roh S.W."/>
            <person name="Nam Y.D."/>
            <person name="Nam S.H."/>
            <person name="Choi S.H."/>
            <person name="Park H.S."/>
            <person name="Bae J.W."/>
        </authorList>
    </citation>
    <scope>NUCLEOTIDE SEQUENCE [LARGE SCALE GENOMIC DNA]</scope>
    <source>
        <strain evidence="15">B3</strain>
        <strain evidence="17">DSM 18796 / CECT 7217 / JCM 14584 / KCTC 4019 / B3</strain>
        <plasmid evidence="17">1</plasmid>
    </source>
</reference>
<dbReference type="Proteomes" id="UP000000390">
    <property type="component" value="Plasmid 1"/>
</dbReference>
<dbReference type="Proteomes" id="UP000011645">
    <property type="component" value="Unassembled WGS sequence"/>
</dbReference>
<keyword evidence="5" id="KW-0809">Transit peptide</keyword>
<dbReference type="OrthoDB" id="275197at2157"/>
<evidence type="ECO:0000256" key="8">
    <source>
        <dbReference type="ARBA" id="ARBA00037927"/>
    </source>
</evidence>
<dbReference type="Pfam" id="PF00441">
    <property type="entry name" value="Acyl-CoA_dh_1"/>
    <property type="match status" value="1"/>
</dbReference>
<evidence type="ECO:0000259" key="14">
    <source>
        <dbReference type="Pfam" id="PF02771"/>
    </source>
</evidence>
<evidence type="ECO:0000256" key="2">
    <source>
        <dbReference type="ARBA" id="ARBA00009347"/>
    </source>
</evidence>
<dbReference type="EMBL" id="AOHV01000005">
    <property type="protein sequence ID" value="ELY41290.1"/>
    <property type="molecule type" value="Genomic_DNA"/>
</dbReference>
<evidence type="ECO:0000256" key="1">
    <source>
        <dbReference type="ARBA" id="ARBA00001974"/>
    </source>
</evidence>
<dbReference type="SUPFAM" id="SSF56645">
    <property type="entry name" value="Acyl-CoA dehydrogenase NM domain-like"/>
    <property type="match status" value="1"/>
</dbReference>
<comment type="catalytic activity">
    <reaction evidence="10">
        <text>glutaryl-CoA + oxidized [electron-transfer flavoprotein] + 2 H(+) = (2E)-butenoyl-CoA + reduced [electron-transfer flavoprotein] + CO2</text>
        <dbReference type="Rhea" id="RHEA:13389"/>
        <dbReference type="Rhea" id="RHEA-COMP:10685"/>
        <dbReference type="Rhea" id="RHEA-COMP:10686"/>
        <dbReference type="ChEBI" id="CHEBI:15378"/>
        <dbReference type="ChEBI" id="CHEBI:16526"/>
        <dbReference type="ChEBI" id="CHEBI:57332"/>
        <dbReference type="ChEBI" id="CHEBI:57378"/>
        <dbReference type="ChEBI" id="CHEBI:57692"/>
        <dbReference type="ChEBI" id="CHEBI:58307"/>
        <dbReference type="EC" id="1.3.8.6"/>
    </reaction>
</comment>
<dbReference type="HOGENOM" id="CLU_018204_8_0_2"/>
<dbReference type="EMBL" id="CP002063">
    <property type="protein sequence ID" value="ADJ16613.1"/>
    <property type="molecule type" value="Genomic_DNA"/>
</dbReference>
<evidence type="ECO:0000256" key="4">
    <source>
        <dbReference type="ARBA" id="ARBA00022827"/>
    </source>
</evidence>
<evidence type="ECO:0000256" key="11">
    <source>
        <dbReference type="RuleBase" id="RU362125"/>
    </source>
</evidence>
<keyword evidence="6 11" id="KW-0560">Oxidoreductase</keyword>
<reference evidence="16 18" key="2">
    <citation type="journal article" date="2014" name="PLoS Genet.">
        <title>Phylogenetically driven sequencing of extremely halophilic archaea reveals strategies for static and dynamic osmo-response.</title>
        <authorList>
            <person name="Becker E.A."/>
            <person name="Seitzer P.M."/>
            <person name="Tritt A."/>
            <person name="Larsen D."/>
            <person name="Krusor M."/>
            <person name="Yao A.I."/>
            <person name="Wu D."/>
            <person name="Madern D."/>
            <person name="Eisen J.A."/>
            <person name="Darling A.E."/>
            <person name="Facciotti M.T."/>
        </authorList>
    </citation>
    <scope>NUCLEOTIDE SEQUENCE [LARGE SCALE GENOMIC DNA]</scope>
    <source>
        <strain evidence="16">B3</strain>
        <strain evidence="18">DSM 18796 / CECT 7217 / JCM 14584 / KCTC 4019 / B3</strain>
    </source>
</reference>
<gene>
    <name evidence="15" type="ordered locus">HacjB3_16286</name>
    <name evidence="16" type="ORF">C497_00960</name>
</gene>
<dbReference type="EC" id="1.3.8.6" evidence="9"/>
<evidence type="ECO:0000313" key="17">
    <source>
        <dbReference type="Proteomes" id="UP000000390"/>
    </source>
</evidence>
<dbReference type="InterPro" id="IPR009075">
    <property type="entry name" value="AcylCo_DH/oxidase_C"/>
</dbReference>
<dbReference type="SUPFAM" id="SSF47203">
    <property type="entry name" value="Acyl-CoA dehydrogenase C-terminal domain-like"/>
    <property type="match status" value="1"/>
</dbReference>
<dbReference type="InterPro" id="IPR006089">
    <property type="entry name" value="Acyl-CoA_DH_CS"/>
</dbReference>
<dbReference type="Gene3D" id="1.10.540.10">
    <property type="entry name" value="Acyl-CoA dehydrogenase/oxidase, N-terminal domain"/>
    <property type="match status" value="1"/>
</dbReference>
<evidence type="ECO:0000259" key="13">
    <source>
        <dbReference type="Pfam" id="PF02770"/>
    </source>
</evidence>
<comment type="similarity">
    <text evidence="2 11">Belongs to the acyl-CoA dehydrogenase family.</text>
</comment>
<dbReference type="PANTHER" id="PTHR42807">
    <property type="entry name" value="GLUTARYL-COA DEHYDROGENASE, MITOCHONDRIAL"/>
    <property type="match status" value="1"/>
</dbReference>
<keyword evidence="3 11" id="KW-0285">Flavoprotein</keyword>
<feature type="domain" description="Acyl-CoA oxidase/dehydrogenase middle" evidence="13">
    <location>
        <begin position="127"/>
        <end position="221"/>
    </location>
</feature>
<dbReference type="GO" id="GO:0050660">
    <property type="term" value="F:flavin adenine dinucleotide binding"/>
    <property type="evidence" value="ECO:0007669"/>
    <property type="project" value="InterPro"/>
</dbReference>
<evidence type="ECO:0000256" key="9">
    <source>
        <dbReference type="ARBA" id="ARBA00039033"/>
    </source>
</evidence>
<comment type="pathway">
    <text evidence="8">Amino-acid metabolism; tryptophan metabolism.</text>
</comment>
<dbReference type="Pfam" id="PF02771">
    <property type="entry name" value="Acyl-CoA_dh_N"/>
    <property type="match status" value="1"/>
</dbReference>
<keyword evidence="4 11" id="KW-0274">FAD</keyword>
<evidence type="ECO:0000313" key="16">
    <source>
        <dbReference type="EMBL" id="ELY41290.1"/>
    </source>
</evidence>
<dbReference type="InterPro" id="IPR052033">
    <property type="entry name" value="Glutaryl-CoA_DH_mitochondrial"/>
</dbReference>
<dbReference type="InterPro" id="IPR006091">
    <property type="entry name" value="Acyl-CoA_Oxase/DH_mid-dom"/>
</dbReference>
<evidence type="ECO:0000259" key="12">
    <source>
        <dbReference type="Pfam" id="PF00441"/>
    </source>
</evidence>
<dbReference type="InterPro" id="IPR009100">
    <property type="entry name" value="AcylCoA_DH/oxidase_NM_dom_sf"/>
</dbReference>
<sequence length="387" mass="42768">MIDFVELEQDLSQEERTVRDEARKFVEEEVRPIIADHYLEGTFPTELISRLGDLGFYAPNLEGYGLSNVSETAYGLLMQELEAGDSGVRSMASVQGALVMYPIYAFGSEEQKKRWLPSMGKGDAIGGFALTEPEHGSDAGSMETQAERDGEEFVLNGEKRWCTNSPIADVLVVWARDTSSEGEPVRGFLVETDRDGLDIDTIDGKLSLRASSSGEFTMDGVRIPKENVLPGVSGMKGPLSCLTQARYGIAWGAVGAARDCFEEARTYATDREQFGKPIGGFQLQQEKLAEMATQITTSQLLVHRLAELKERGELRPQHVSMAKRNNVEMARDQSRIAREMLGGNGITAEYSPIRHMANMETVYTYEGTHDIHTLILGQDFTGISAFE</sequence>
<dbReference type="InterPro" id="IPR037069">
    <property type="entry name" value="AcylCoA_DH/ox_N_sf"/>
</dbReference>
<dbReference type="Gene3D" id="2.40.110.10">
    <property type="entry name" value="Butyryl-CoA Dehydrogenase, subunit A, domain 2"/>
    <property type="match status" value="1"/>
</dbReference>
<dbReference type="KEGG" id="hje:HacjB3_16286"/>
<evidence type="ECO:0000256" key="5">
    <source>
        <dbReference type="ARBA" id="ARBA00022946"/>
    </source>
</evidence>
<comment type="cofactor">
    <cofactor evidence="1 11">
        <name>FAD</name>
        <dbReference type="ChEBI" id="CHEBI:57692"/>
    </cofactor>
</comment>
<proteinExistence type="inferred from homology"/>
<accession>D8JBG0</accession>
<name>D8JBG0_HALJB</name>
<evidence type="ECO:0000256" key="3">
    <source>
        <dbReference type="ARBA" id="ARBA00022630"/>
    </source>
</evidence>
<dbReference type="InterPro" id="IPR046373">
    <property type="entry name" value="Acyl-CoA_Oxase/DH_mid-dom_sf"/>
</dbReference>
<dbReference type="Gene3D" id="1.20.140.10">
    <property type="entry name" value="Butyryl-CoA Dehydrogenase, subunit A, domain 3"/>
    <property type="match status" value="1"/>
</dbReference>
<feature type="domain" description="Acyl-CoA dehydrogenase/oxidase N-terminal" evidence="14">
    <location>
        <begin position="12"/>
        <end position="123"/>
    </location>
</feature>
<dbReference type="RefSeq" id="WP_008413806.1">
    <property type="nucleotide sequence ID" value="NC_014298.1"/>
</dbReference>
<evidence type="ECO:0000313" key="15">
    <source>
        <dbReference type="EMBL" id="ADJ16613.1"/>
    </source>
</evidence>
<keyword evidence="18" id="KW-1185">Reference proteome</keyword>
<dbReference type="GO" id="GO:0046949">
    <property type="term" value="P:fatty-acyl-CoA biosynthetic process"/>
    <property type="evidence" value="ECO:0007669"/>
    <property type="project" value="TreeGrafter"/>
</dbReference>
<evidence type="ECO:0000313" key="18">
    <source>
        <dbReference type="Proteomes" id="UP000011645"/>
    </source>
</evidence>
<dbReference type="PANTHER" id="PTHR42807:SF1">
    <property type="entry name" value="GLUTARYL-COA DEHYDROGENASE, MITOCHONDRIAL"/>
    <property type="match status" value="1"/>
</dbReference>
<dbReference type="GeneID" id="9421059"/>
<comment type="pathway">
    <text evidence="7">Amino-acid metabolism; lysine degradation.</text>
</comment>
<dbReference type="InterPro" id="IPR013786">
    <property type="entry name" value="AcylCoA_DH/ox_N"/>
</dbReference>
<dbReference type="GO" id="GO:0000062">
    <property type="term" value="F:fatty-acyl-CoA binding"/>
    <property type="evidence" value="ECO:0007669"/>
    <property type="project" value="TreeGrafter"/>
</dbReference>
<dbReference type="AlphaFoldDB" id="D8JBG0"/>
<dbReference type="InterPro" id="IPR036250">
    <property type="entry name" value="AcylCo_DH-like_C"/>
</dbReference>
<evidence type="ECO:0000256" key="7">
    <source>
        <dbReference type="ARBA" id="ARBA00037899"/>
    </source>
</evidence>
<evidence type="ECO:0000256" key="6">
    <source>
        <dbReference type="ARBA" id="ARBA00023002"/>
    </source>
</evidence>